<dbReference type="InterPro" id="IPR016576">
    <property type="entry name" value="Ribosomal_mL63"/>
</dbReference>
<organism evidence="1 2">
    <name type="scientific">Varroa destructor</name>
    <name type="common">Honeybee mite</name>
    <dbReference type="NCBI Taxonomy" id="109461"/>
    <lineage>
        <taxon>Eukaryota</taxon>
        <taxon>Metazoa</taxon>
        <taxon>Ecdysozoa</taxon>
        <taxon>Arthropoda</taxon>
        <taxon>Chelicerata</taxon>
        <taxon>Arachnida</taxon>
        <taxon>Acari</taxon>
        <taxon>Parasitiformes</taxon>
        <taxon>Mesostigmata</taxon>
        <taxon>Gamasina</taxon>
        <taxon>Dermanyssoidea</taxon>
        <taxon>Varroidae</taxon>
        <taxon>Varroa</taxon>
    </lineage>
</organism>
<evidence type="ECO:0000313" key="2">
    <source>
        <dbReference type="Proteomes" id="UP000594260"/>
    </source>
</evidence>
<dbReference type="Pfam" id="PF14978">
    <property type="entry name" value="MRP-63"/>
    <property type="match status" value="1"/>
</dbReference>
<dbReference type="InParanoid" id="A0A7M7KXE7"/>
<reference evidence="1" key="1">
    <citation type="submission" date="2021-01" db="UniProtKB">
        <authorList>
            <consortium name="EnsemblMetazoa"/>
        </authorList>
    </citation>
    <scope>IDENTIFICATION</scope>
</reference>
<dbReference type="OMA" id="MMYLSRP"/>
<dbReference type="OrthoDB" id="6019958at2759"/>
<dbReference type="EnsemblMetazoa" id="XM_022816445">
    <property type="protein sequence ID" value="XP_022672180"/>
    <property type="gene ID" value="LOC111254954"/>
</dbReference>
<dbReference type="GeneID" id="111254954"/>
<evidence type="ECO:0000313" key="1">
    <source>
        <dbReference type="EnsemblMetazoa" id="XP_022672180"/>
    </source>
</evidence>
<dbReference type="GO" id="GO:0032543">
    <property type="term" value="P:mitochondrial translation"/>
    <property type="evidence" value="ECO:0007669"/>
    <property type="project" value="TreeGrafter"/>
</dbReference>
<dbReference type="GO" id="GO:0003735">
    <property type="term" value="F:structural constituent of ribosome"/>
    <property type="evidence" value="ECO:0007669"/>
    <property type="project" value="TreeGrafter"/>
</dbReference>
<dbReference type="RefSeq" id="XP_022672180.1">
    <property type="nucleotide sequence ID" value="XM_022816445.1"/>
</dbReference>
<keyword evidence="2" id="KW-1185">Reference proteome</keyword>
<accession>A0A7M7KXE7</accession>
<proteinExistence type="predicted"/>
<dbReference type="PANTHER" id="PTHR14520">
    <property type="entry name" value="MITOCHONDRIAL RIBOSOMAL PROTEIN 63"/>
    <property type="match status" value="1"/>
</dbReference>
<dbReference type="KEGG" id="vde:111254954"/>
<dbReference type="Proteomes" id="UP000594260">
    <property type="component" value="Unplaced"/>
</dbReference>
<protein>
    <submittedName>
        <fullName evidence="1">Uncharacterized protein</fullName>
    </submittedName>
</protein>
<name>A0A7M7KXE7_VARDE</name>
<dbReference type="AlphaFoldDB" id="A0A7M7KXE7"/>
<sequence>MRLTHVLFGVFKKKGITGQKFRFERRIPGSLYAGKVRIVPDLKKGHKLRMWKELAIEEENIVYISKPYLTTAEEKHLPTEYIEKGVKTTEKYEKIRSKPLRSVYLAEVLEHINVSRRWEE</sequence>
<dbReference type="PANTHER" id="PTHR14520:SF4">
    <property type="entry name" value="LARGE RIBOSOMAL SUBUNIT PROTEIN ML63"/>
    <property type="match status" value="1"/>
</dbReference>
<dbReference type="GO" id="GO:0005761">
    <property type="term" value="C:mitochondrial ribosome"/>
    <property type="evidence" value="ECO:0007669"/>
    <property type="project" value="InterPro"/>
</dbReference>